<dbReference type="EMBL" id="QZWZ01000002">
    <property type="protein sequence ID" value="RJT41847.1"/>
    <property type="molecule type" value="Genomic_DNA"/>
</dbReference>
<accession>A0A3A5L2P4</accession>
<evidence type="ECO:0000313" key="2">
    <source>
        <dbReference type="Proteomes" id="UP000272706"/>
    </source>
</evidence>
<sequence length="66" mass="7220">MCFCFDGENAVAAYRPDDCRERLPAAGAPTLRPIASRREPSRLAAALEPIDARQVHHLAAALVPMY</sequence>
<dbReference type="AlphaFoldDB" id="A0A3A5L2P4"/>
<reference evidence="1 2" key="1">
    <citation type="submission" date="2018-09" db="EMBL/GenBank/DDBJ databases">
        <title>Mesorhizobium carmichaelinearum sp. nov. isolated from Carmichaelinea spp. root nodules in New Zealand.</title>
        <authorList>
            <person name="De Meyer S.E."/>
        </authorList>
    </citation>
    <scope>NUCLEOTIDE SEQUENCE [LARGE SCALE GENOMIC DNA]</scope>
    <source>
        <strain evidence="1 2">ICMP19557</strain>
    </source>
</reference>
<organism evidence="1 2">
    <name type="scientific">Mesorhizobium waimense</name>
    <dbReference type="NCBI Taxonomy" id="1300307"/>
    <lineage>
        <taxon>Bacteria</taxon>
        <taxon>Pseudomonadati</taxon>
        <taxon>Pseudomonadota</taxon>
        <taxon>Alphaproteobacteria</taxon>
        <taxon>Hyphomicrobiales</taxon>
        <taxon>Phyllobacteriaceae</taxon>
        <taxon>Mesorhizobium</taxon>
    </lineage>
</organism>
<keyword evidence="2" id="KW-1185">Reference proteome</keyword>
<dbReference type="OrthoDB" id="9953422at2"/>
<name>A0A3A5L2P4_9HYPH</name>
<dbReference type="RefSeq" id="WP_120012686.1">
    <property type="nucleotide sequence ID" value="NZ_QZWZ01000002.1"/>
</dbReference>
<dbReference type="Proteomes" id="UP000272706">
    <property type="component" value="Unassembled WGS sequence"/>
</dbReference>
<protein>
    <submittedName>
        <fullName evidence="1">Uncharacterized protein</fullName>
    </submittedName>
</protein>
<proteinExistence type="predicted"/>
<gene>
    <name evidence="1" type="ORF">D3227_03885</name>
</gene>
<comment type="caution">
    <text evidence="1">The sequence shown here is derived from an EMBL/GenBank/DDBJ whole genome shotgun (WGS) entry which is preliminary data.</text>
</comment>
<evidence type="ECO:0000313" key="1">
    <source>
        <dbReference type="EMBL" id="RJT41847.1"/>
    </source>
</evidence>